<dbReference type="RefSeq" id="WP_150758458.1">
    <property type="nucleotide sequence ID" value="NZ_CABVIE010000011.1"/>
</dbReference>
<dbReference type="InterPro" id="IPR005624">
    <property type="entry name" value="PduO/GlcC-like"/>
</dbReference>
<proteinExistence type="predicted"/>
<organism evidence="1 2">
    <name type="scientific">Pseudomonas fluorescens</name>
    <dbReference type="NCBI Taxonomy" id="294"/>
    <lineage>
        <taxon>Bacteria</taxon>
        <taxon>Pseudomonadati</taxon>
        <taxon>Pseudomonadota</taxon>
        <taxon>Gammaproteobacteria</taxon>
        <taxon>Pseudomonadales</taxon>
        <taxon>Pseudomonadaceae</taxon>
        <taxon>Pseudomonas</taxon>
    </lineage>
</organism>
<dbReference type="PANTHER" id="PTHR34309:SF1">
    <property type="entry name" value="PROTEIN GLCG"/>
    <property type="match status" value="1"/>
</dbReference>
<dbReference type="SUPFAM" id="SSF143744">
    <property type="entry name" value="GlcG-like"/>
    <property type="match status" value="1"/>
</dbReference>
<dbReference type="Proteomes" id="UP000325723">
    <property type="component" value="Unassembled WGS sequence"/>
</dbReference>
<evidence type="ECO:0000313" key="1">
    <source>
        <dbReference type="EMBL" id="VVP16484.1"/>
    </source>
</evidence>
<dbReference type="AlphaFoldDB" id="A0A8H2NTN6"/>
<name>A0A8H2NTN6_PSEFL</name>
<dbReference type="PANTHER" id="PTHR34309">
    <property type="entry name" value="SLR1406 PROTEIN"/>
    <property type="match status" value="1"/>
</dbReference>
<protein>
    <recommendedName>
        <fullName evidence="3">Heme-binding protein</fullName>
    </recommendedName>
</protein>
<gene>
    <name evidence="1" type="ORF">PS900_03621</name>
</gene>
<dbReference type="Gene3D" id="3.30.450.150">
    <property type="entry name" value="Haem-degrading domain"/>
    <property type="match status" value="1"/>
</dbReference>
<evidence type="ECO:0000313" key="2">
    <source>
        <dbReference type="Proteomes" id="UP000325723"/>
    </source>
</evidence>
<evidence type="ECO:0008006" key="3">
    <source>
        <dbReference type="Google" id="ProtNLM"/>
    </source>
</evidence>
<dbReference type="InterPro" id="IPR052517">
    <property type="entry name" value="GlcG_carb_metab_protein"/>
</dbReference>
<dbReference type="InterPro" id="IPR038084">
    <property type="entry name" value="PduO/GlcC-like_sf"/>
</dbReference>
<dbReference type="EMBL" id="CABVIE010000011">
    <property type="protein sequence ID" value="VVP16484.1"/>
    <property type="molecule type" value="Genomic_DNA"/>
</dbReference>
<dbReference type="Pfam" id="PF03928">
    <property type="entry name" value="HbpS-like"/>
    <property type="match status" value="1"/>
</dbReference>
<sequence length="131" mass="13449">MLDQQSQEIVSRAVSLANEQGFAVCISVVDDAGLLRAFLRMDDALPGAIEVATKKARTAALFRTDSAELGVRAQPGGDIYSLEGTNGGLISFGGGIVLHDRQGKVIGGLGISGATVEADQVIALGAGRPQL</sequence>
<comment type="caution">
    <text evidence="1">The sequence shown here is derived from an EMBL/GenBank/DDBJ whole genome shotgun (WGS) entry which is preliminary data.</text>
</comment>
<accession>A0A8H2NTN6</accession>
<reference evidence="1 2" key="1">
    <citation type="submission" date="2019-09" db="EMBL/GenBank/DDBJ databases">
        <authorList>
            <person name="Chandra G."/>
            <person name="Truman W A."/>
        </authorList>
    </citation>
    <scope>NUCLEOTIDE SEQUENCE [LARGE SCALE GENOMIC DNA]</scope>
    <source>
        <strain evidence="1">PS900</strain>
    </source>
</reference>